<sequence>MSIFETTALSVAGIAAETATGAATATRANIMEMTQAAEEAVLAPEDTGAFPHELRAALAARVARLNGDDGLAERYLARAGTFAGLADTGTDGSAEGLAVVVGFFDKVAARTAEVAAEDIAALQTAGVSDADIVRLCELNAFLAYQIRLIAGLRLMQGDAA</sequence>
<accession>A0A838XN13</accession>
<dbReference type="RefSeq" id="WP_181760854.1">
    <property type="nucleotide sequence ID" value="NZ_BMCR01000003.1"/>
</dbReference>
<gene>
    <name evidence="1" type="ORF">H1W37_13460</name>
</gene>
<dbReference type="SUPFAM" id="SSF69118">
    <property type="entry name" value="AhpD-like"/>
    <property type="match status" value="1"/>
</dbReference>
<dbReference type="EMBL" id="JACEON010000012">
    <property type="protein sequence ID" value="MBA4612669.1"/>
    <property type="molecule type" value="Genomic_DNA"/>
</dbReference>
<dbReference type="Proteomes" id="UP000559404">
    <property type="component" value="Unassembled WGS sequence"/>
</dbReference>
<keyword evidence="2" id="KW-1185">Reference proteome</keyword>
<reference evidence="1 2" key="2">
    <citation type="submission" date="2020-08" db="EMBL/GenBank/DDBJ databases">
        <title>Stappia taiwanensis sp. nov., isolated from a coastal thermal spring.</title>
        <authorList>
            <person name="Kampfer P."/>
        </authorList>
    </citation>
    <scope>NUCLEOTIDE SEQUENCE [LARGE SCALE GENOMIC DNA]</scope>
    <source>
        <strain evidence="1 2">DSM 23284</strain>
    </source>
</reference>
<dbReference type="AlphaFoldDB" id="A0A838XN13"/>
<dbReference type="Gene3D" id="1.20.1290.10">
    <property type="entry name" value="AhpD-like"/>
    <property type="match status" value="1"/>
</dbReference>
<name>A0A838XN13_9HYPH</name>
<dbReference type="InterPro" id="IPR029032">
    <property type="entry name" value="AhpD-like"/>
</dbReference>
<comment type="caution">
    <text evidence="1">The sequence shown here is derived from an EMBL/GenBank/DDBJ whole genome shotgun (WGS) entry which is preliminary data.</text>
</comment>
<organism evidence="1 2">
    <name type="scientific">Stappia taiwanensis</name>
    <dbReference type="NCBI Taxonomy" id="992267"/>
    <lineage>
        <taxon>Bacteria</taxon>
        <taxon>Pseudomonadati</taxon>
        <taxon>Pseudomonadota</taxon>
        <taxon>Alphaproteobacteria</taxon>
        <taxon>Hyphomicrobiales</taxon>
        <taxon>Stappiaceae</taxon>
        <taxon>Stappia</taxon>
    </lineage>
</organism>
<proteinExistence type="predicted"/>
<reference evidence="1 2" key="1">
    <citation type="submission" date="2020-07" db="EMBL/GenBank/DDBJ databases">
        <authorList>
            <person name="Li M."/>
        </authorList>
    </citation>
    <scope>NUCLEOTIDE SEQUENCE [LARGE SCALE GENOMIC DNA]</scope>
    <source>
        <strain evidence="1 2">DSM 23284</strain>
    </source>
</reference>
<evidence type="ECO:0000313" key="1">
    <source>
        <dbReference type="EMBL" id="MBA4612669.1"/>
    </source>
</evidence>
<protein>
    <recommendedName>
        <fullName evidence="3">CMD domain protein, Avi_7170 family</fullName>
    </recommendedName>
</protein>
<evidence type="ECO:0000313" key="2">
    <source>
        <dbReference type="Proteomes" id="UP000559404"/>
    </source>
</evidence>
<evidence type="ECO:0008006" key="3">
    <source>
        <dbReference type="Google" id="ProtNLM"/>
    </source>
</evidence>